<feature type="transmembrane region" description="Helical" evidence="6">
    <location>
        <begin position="144"/>
        <end position="164"/>
    </location>
</feature>
<dbReference type="Proteomes" id="UP000199666">
    <property type="component" value="Unassembled WGS sequence"/>
</dbReference>
<dbReference type="Pfam" id="PF00892">
    <property type="entry name" value="EamA"/>
    <property type="match status" value="2"/>
</dbReference>
<evidence type="ECO:0000313" key="9">
    <source>
        <dbReference type="Proteomes" id="UP000199666"/>
    </source>
</evidence>
<dbReference type="STRING" id="414048.SAMN04489864_11563"/>
<sequence length="289" mass="32457">MIYLVLSIICSVTVGVLLKLAKRYQISIVQAITWNYLFAICLSALFFRPAMQDLTIKTISPIHITLGLLLPSIFLFLALSVQKTGLARTDIAQRLSLFISLSAAYFIFKEEYTLLKYWGIAIGFLAIIFTLYRKSDVQVNYTNWLYPLLVFIGFGIIDVCFKLISQQNPVPYTTSLFMVFCMAFVISLIYIIYLAITKKTPLQLVNFVCGCVLGLFNFGNILFYMKAHRAMSNEPSTVFAAMNLGVIISGSIVGIFLFKEKLSKLNYLGLALALLAIILITLAQLNVVR</sequence>
<feature type="domain" description="EamA" evidence="7">
    <location>
        <begin position="2"/>
        <end position="131"/>
    </location>
</feature>
<reference evidence="8 9" key="1">
    <citation type="submission" date="2016-10" db="EMBL/GenBank/DDBJ databases">
        <authorList>
            <person name="de Groot N.N."/>
        </authorList>
    </citation>
    <scope>NUCLEOTIDE SEQUENCE [LARGE SCALE GENOMIC DNA]</scope>
    <source>
        <strain evidence="8 9">DSM 18684</strain>
    </source>
</reference>
<dbReference type="PANTHER" id="PTHR32322:SF2">
    <property type="entry name" value="EAMA DOMAIN-CONTAINING PROTEIN"/>
    <property type="match status" value="1"/>
</dbReference>
<dbReference type="InterPro" id="IPR000620">
    <property type="entry name" value="EamA_dom"/>
</dbReference>
<dbReference type="SUPFAM" id="SSF103481">
    <property type="entry name" value="Multidrug resistance efflux transporter EmrE"/>
    <property type="match status" value="2"/>
</dbReference>
<comment type="subcellular location">
    <subcellularLocation>
        <location evidence="1">Membrane</location>
        <topology evidence="1">Multi-pass membrane protein</topology>
    </subcellularLocation>
</comment>
<feature type="transmembrane region" description="Helical" evidence="6">
    <location>
        <begin position="59"/>
        <end position="79"/>
    </location>
</feature>
<evidence type="ECO:0000259" key="7">
    <source>
        <dbReference type="Pfam" id="PF00892"/>
    </source>
</evidence>
<evidence type="ECO:0000256" key="4">
    <source>
        <dbReference type="ARBA" id="ARBA00022989"/>
    </source>
</evidence>
<proteinExistence type="inferred from homology"/>
<accession>A0A1I3AMA0</accession>
<feature type="transmembrane region" description="Helical" evidence="6">
    <location>
        <begin position="91"/>
        <end position="108"/>
    </location>
</feature>
<dbReference type="RefSeq" id="WP_090998166.1">
    <property type="nucleotide sequence ID" value="NZ_FOPP01000015.1"/>
</dbReference>
<feature type="transmembrane region" description="Helical" evidence="6">
    <location>
        <begin position="270"/>
        <end position="288"/>
    </location>
</feature>
<feature type="transmembrane region" description="Helical" evidence="6">
    <location>
        <begin position="115"/>
        <end position="132"/>
    </location>
</feature>
<dbReference type="OrthoDB" id="1524053at2"/>
<evidence type="ECO:0000313" key="8">
    <source>
        <dbReference type="EMBL" id="SFH50491.1"/>
    </source>
</evidence>
<dbReference type="GO" id="GO:0016020">
    <property type="term" value="C:membrane"/>
    <property type="evidence" value="ECO:0007669"/>
    <property type="project" value="UniProtKB-SubCell"/>
</dbReference>
<keyword evidence="9" id="KW-1185">Reference proteome</keyword>
<evidence type="ECO:0000256" key="3">
    <source>
        <dbReference type="ARBA" id="ARBA00022692"/>
    </source>
</evidence>
<dbReference type="AlphaFoldDB" id="A0A1I3AMA0"/>
<keyword evidence="5 6" id="KW-0472">Membrane</keyword>
<dbReference type="PANTHER" id="PTHR32322">
    <property type="entry name" value="INNER MEMBRANE TRANSPORTER"/>
    <property type="match status" value="1"/>
</dbReference>
<feature type="transmembrane region" description="Helical" evidence="6">
    <location>
        <begin position="237"/>
        <end position="258"/>
    </location>
</feature>
<evidence type="ECO:0000256" key="1">
    <source>
        <dbReference type="ARBA" id="ARBA00004141"/>
    </source>
</evidence>
<evidence type="ECO:0000256" key="6">
    <source>
        <dbReference type="SAM" id="Phobius"/>
    </source>
</evidence>
<keyword evidence="3 6" id="KW-0812">Transmembrane</keyword>
<comment type="similarity">
    <text evidence="2">Belongs to the EamA transporter family.</text>
</comment>
<gene>
    <name evidence="8" type="ORF">SAMN04489864_11563</name>
</gene>
<feature type="domain" description="EamA" evidence="7">
    <location>
        <begin position="148"/>
        <end position="281"/>
    </location>
</feature>
<evidence type="ECO:0000256" key="2">
    <source>
        <dbReference type="ARBA" id="ARBA00007362"/>
    </source>
</evidence>
<dbReference type="InterPro" id="IPR037185">
    <property type="entry name" value="EmrE-like"/>
</dbReference>
<protein>
    <submittedName>
        <fullName evidence="8">EamA-like transporter family protein</fullName>
    </submittedName>
</protein>
<keyword evidence="4 6" id="KW-1133">Transmembrane helix</keyword>
<dbReference type="Gene3D" id="1.10.3730.20">
    <property type="match status" value="1"/>
</dbReference>
<feature type="transmembrane region" description="Helical" evidence="6">
    <location>
        <begin position="176"/>
        <end position="196"/>
    </location>
</feature>
<dbReference type="InterPro" id="IPR050638">
    <property type="entry name" value="AA-Vitamin_Transporters"/>
</dbReference>
<evidence type="ECO:0000256" key="5">
    <source>
        <dbReference type="ARBA" id="ARBA00023136"/>
    </source>
</evidence>
<organism evidence="8 9">
    <name type="scientific">Pedobacter insulae</name>
    <dbReference type="NCBI Taxonomy" id="414048"/>
    <lineage>
        <taxon>Bacteria</taxon>
        <taxon>Pseudomonadati</taxon>
        <taxon>Bacteroidota</taxon>
        <taxon>Sphingobacteriia</taxon>
        <taxon>Sphingobacteriales</taxon>
        <taxon>Sphingobacteriaceae</taxon>
        <taxon>Pedobacter</taxon>
    </lineage>
</organism>
<feature type="transmembrane region" description="Helical" evidence="6">
    <location>
        <begin position="28"/>
        <end position="47"/>
    </location>
</feature>
<feature type="transmembrane region" description="Helical" evidence="6">
    <location>
        <begin position="202"/>
        <end position="225"/>
    </location>
</feature>
<name>A0A1I3AMA0_9SPHI</name>
<dbReference type="EMBL" id="FOPP01000015">
    <property type="protein sequence ID" value="SFH50491.1"/>
    <property type="molecule type" value="Genomic_DNA"/>
</dbReference>